<evidence type="ECO:0000313" key="1">
    <source>
        <dbReference type="EMBL" id="APU66932.1"/>
    </source>
</evidence>
<dbReference type="Pfam" id="PF13377">
    <property type="entry name" value="Peripla_BP_3"/>
    <property type="match status" value="1"/>
</dbReference>
<dbReference type="KEGG" id="gfl:GRFL_0208"/>
<dbReference type="InterPro" id="IPR000843">
    <property type="entry name" value="HTH_LacI"/>
</dbReference>
<dbReference type="PANTHER" id="PTHR30146:SF109">
    <property type="entry name" value="HTH-TYPE TRANSCRIPTIONAL REGULATOR GALS"/>
    <property type="match status" value="1"/>
</dbReference>
<dbReference type="InterPro" id="IPR010982">
    <property type="entry name" value="Lambda_DNA-bd_dom_sf"/>
</dbReference>
<dbReference type="Gene3D" id="1.10.260.40">
    <property type="entry name" value="lambda repressor-like DNA-binding domains"/>
    <property type="match status" value="1"/>
</dbReference>
<reference evidence="1 2" key="1">
    <citation type="submission" date="2016-07" db="EMBL/GenBank/DDBJ databases">
        <title>Multi-omics approach to identify versatile polysaccharide utilization systems of a marine flavobacterium Gramella flava.</title>
        <authorList>
            <person name="Tang K."/>
        </authorList>
    </citation>
    <scope>NUCLEOTIDE SEQUENCE [LARGE SCALE GENOMIC DNA]</scope>
    <source>
        <strain evidence="1 2">JLT2011</strain>
    </source>
</reference>
<protein>
    <submittedName>
        <fullName evidence="1">LacI family transcriptional regulator</fullName>
    </submittedName>
</protein>
<dbReference type="Proteomes" id="UP000186230">
    <property type="component" value="Chromosome"/>
</dbReference>
<dbReference type="GO" id="GO:0003700">
    <property type="term" value="F:DNA-binding transcription factor activity"/>
    <property type="evidence" value="ECO:0007669"/>
    <property type="project" value="TreeGrafter"/>
</dbReference>
<name>A0A1L7I1H4_9FLAO</name>
<keyword evidence="2" id="KW-1185">Reference proteome</keyword>
<sequence>MENRVTLKELSKLLNVSISTVSKALRDSPEISPETRKKVKELAELNQYVPNALAQNLKNRKTKTIGVIIPSILPHFFAKALHGIETKAAELGYGIIICISNESREKEAESIKRLMNGRVDGLILSLSRETQASKDTSHIMDILKYRIPLVLFDRVLEEIDCDKVSINDALQAEQATIKLFQQSCRKIVYCTGISNTSVDDQRKIGYLQALESLKLDSNFVEFDTPEVASAAIQKLLKQDKMDAVLASDELSAILAMKSILKSGYRIPEDVAIIGFTNGSMSEHFVPSLTTVDQHAEEQGSLALETMVDRIEGKLPADKLNYKLETSIIQRDSTLPE</sequence>
<dbReference type="RefSeq" id="WP_083642693.1">
    <property type="nucleotide sequence ID" value="NZ_AMRU01000014.1"/>
</dbReference>
<dbReference type="Pfam" id="PF00356">
    <property type="entry name" value="LacI"/>
    <property type="match status" value="1"/>
</dbReference>
<organism evidence="1 2">
    <name type="scientific">Christiangramia flava JLT2011</name>
    <dbReference type="NCBI Taxonomy" id="1229726"/>
    <lineage>
        <taxon>Bacteria</taxon>
        <taxon>Pseudomonadati</taxon>
        <taxon>Bacteroidota</taxon>
        <taxon>Flavobacteriia</taxon>
        <taxon>Flavobacteriales</taxon>
        <taxon>Flavobacteriaceae</taxon>
        <taxon>Christiangramia</taxon>
    </lineage>
</organism>
<dbReference type="OrthoDB" id="9768806at2"/>
<accession>A0A1L7I1H4</accession>
<dbReference type="CDD" id="cd06267">
    <property type="entry name" value="PBP1_LacI_sugar_binding-like"/>
    <property type="match status" value="1"/>
</dbReference>
<dbReference type="SUPFAM" id="SSF47413">
    <property type="entry name" value="lambda repressor-like DNA-binding domains"/>
    <property type="match status" value="1"/>
</dbReference>
<dbReference type="PANTHER" id="PTHR30146">
    <property type="entry name" value="LACI-RELATED TRANSCRIPTIONAL REPRESSOR"/>
    <property type="match status" value="1"/>
</dbReference>
<dbReference type="InterPro" id="IPR046335">
    <property type="entry name" value="LacI/GalR-like_sensor"/>
</dbReference>
<gene>
    <name evidence="1" type="ORF">GRFL_0208</name>
</gene>
<dbReference type="STRING" id="1229726.GRFL_0208"/>
<dbReference type="Gene3D" id="3.40.50.2300">
    <property type="match status" value="2"/>
</dbReference>
<proteinExistence type="predicted"/>
<dbReference type="InterPro" id="IPR028082">
    <property type="entry name" value="Peripla_BP_I"/>
</dbReference>
<dbReference type="GO" id="GO:0000976">
    <property type="term" value="F:transcription cis-regulatory region binding"/>
    <property type="evidence" value="ECO:0007669"/>
    <property type="project" value="TreeGrafter"/>
</dbReference>
<dbReference type="SUPFAM" id="SSF53822">
    <property type="entry name" value="Periplasmic binding protein-like I"/>
    <property type="match status" value="1"/>
</dbReference>
<dbReference type="PROSITE" id="PS50932">
    <property type="entry name" value="HTH_LACI_2"/>
    <property type="match status" value="1"/>
</dbReference>
<dbReference type="CDD" id="cd01392">
    <property type="entry name" value="HTH_LacI"/>
    <property type="match status" value="1"/>
</dbReference>
<dbReference type="EMBL" id="CP016359">
    <property type="protein sequence ID" value="APU66932.1"/>
    <property type="molecule type" value="Genomic_DNA"/>
</dbReference>
<evidence type="ECO:0000313" key="2">
    <source>
        <dbReference type="Proteomes" id="UP000186230"/>
    </source>
</evidence>
<dbReference type="SMART" id="SM00354">
    <property type="entry name" value="HTH_LACI"/>
    <property type="match status" value="1"/>
</dbReference>
<dbReference type="AlphaFoldDB" id="A0A1L7I1H4"/>